<evidence type="ECO:0000256" key="1">
    <source>
        <dbReference type="PIRNR" id="PIRNR006221"/>
    </source>
</evidence>
<comment type="caution">
    <text evidence="2">The sequence shown here is derived from an EMBL/GenBank/DDBJ whole genome shotgun (WGS) entry which is preliminary data.</text>
</comment>
<gene>
    <name evidence="2" type="ORF">GCM10009710_25790</name>
</gene>
<dbReference type="Gene3D" id="1.10.510.10">
    <property type="entry name" value="Transferase(Phosphotransferase) domain 1"/>
    <property type="match status" value="1"/>
</dbReference>
<protein>
    <submittedName>
        <fullName evidence="2">Fructosamine kinase family protein</fullName>
    </submittedName>
</protein>
<dbReference type="Gene3D" id="3.30.200.20">
    <property type="entry name" value="Phosphorylase Kinase, domain 1"/>
    <property type="match status" value="1"/>
</dbReference>
<evidence type="ECO:0000313" key="3">
    <source>
        <dbReference type="Proteomes" id="UP001501057"/>
    </source>
</evidence>
<keyword evidence="3" id="KW-1185">Reference proteome</keyword>
<dbReference type="RefSeq" id="WP_344202308.1">
    <property type="nucleotide sequence ID" value="NZ_BAAAME010000004.1"/>
</dbReference>
<dbReference type="PIRSF" id="PIRSF006221">
    <property type="entry name" value="Ketosamine-3-kinase"/>
    <property type="match status" value="1"/>
</dbReference>
<reference evidence="3" key="1">
    <citation type="journal article" date="2019" name="Int. J. Syst. Evol. Microbiol.">
        <title>The Global Catalogue of Microorganisms (GCM) 10K type strain sequencing project: providing services to taxonomists for standard genome sequencing and annotation.</title>
        <authorList>
            <consortium name="The Broad Institute Genomics Platform"/>
            <consortium name="The Broad Institute Genome Sequencing Center for Infectious Disease"/>
            <person name="Wu L."/>
            <person name="Ma J."/>
        </authorList>
    </citation>
    <scope>NUCLEOTIDE SEQUENCE [LARGE SCALE GENOMIC DNA]</scope>
    <source>
        <strain evidence="3">JCM 13518</strain>
    </source>
</reference>
<dbReference type="EMBL" id="BAAAME010000004">
    <property type="protein sequence ID" value="GAA1744585.1"/>
    <property type="molecule type" value="Genomic_DNA"/>
</dbReference>
<sequence length="286" mass="30220">MARMTGTASRGEQLLGVAVVSTTPVAGGNICTSTRLRLSDGRSAVIKTRPQAPAGFFAAEARGLRWLRDAGGAAVPDVLAVDDDCLVLAWIEPGRPTAEAAESLGRALAATHAAGADEFGAAQDGYIGLAPLPNRPLPSWPEFYASRRVMPYVRAGLQRGALTPDEADVIETVVKRIHTLAGDPEPVARIHGDLWSGNVVWGQEDTAWVIDPAAHGGHRETDLAMLSLFGITHLQRILDAYSEVAPLAEGWEDRVALHQLHPLLVHAVLFGGGYGARAAAAARSLL</sequence>
<dbReference type="Proteomes" id="UP001501057">
    <property type="component" value="Unassembled WGS sequence"/>
</dbReference>
<dbReference type="PANTHER" id="PTHR12149:SF8">
    <property type="entry name" value="PROTEIN-RIBULOSAMINE 3-KINASE"/>
    <property type="match status" value="1"/>
</dbReference>
<dbReference type="InterPro" id="IPR011009">
    <property type="entry name" value="Kinase-like_dom_sf"/>
</dbReference>
<dbReference type="SUPFAM" id="SSF56112">
    <property type="entry name" value="Protein kinase-like (PK-like)"/>
    <property type="match status" value="1"/>
</dbReference>
<dbReference type="Pfam" id="PF03881">
    <property type="entry name" value="Fructosamin_kin"/>
    <property type="match status" value="1"/>
</dbReference>
<proteinExistence type="inferred from homology"/>
<dbReference type="InterPro" id="IPR016477">
    <property type="entry name" value="Fructo-/Ketosamine-3-kinase"/>
</dbReference>
<evidence type="ECO:0000313" key="2">
    <source>
        <dbReference type="EMBL" id="GAA1744585.1"/>
    </source>
</evidence>
<dbReference type="GO" id="GO:0016301">
    <property type="term" value="F:kinase activity"/>
    <property type="evidence" value="ECO:0007669"/>
    <property type="project" value="UniProtKB-KW"/>
</dbReference>
<comment type="similarity">
    <text evidence="1">Belongs to the fructosamine kinase family.</text>
</comment>
<dbReference type="Gene3D" id="1.20.1270.240">
    <property type="match status" value="1"/>
</dbReference>
<dbReference type="PANTHER" id="PTHR12149">
    <property type="entry name" value="FRUCTOSAMINE 3 KINASE-RELATED PROTEIN"/>
    <property type="match status" value="1"/>
</dbReference>
<keyword evidence="1" id="KW-0808">Transferase</keyword>
<organism evidence="2 3">
    <name type="scientific">Aeromicrobium alkaliterrae</name>
    <dbReference type="NCBI Taxonomy" id="302168"/>
    <lineage>
        <taxon>Bacteria</taxon>
        <taxon>Bacillati</taxon>
        <taxon>Actinomycetota</taxon>
        <taxon>Actinomycetes</taxon>
        <taxon>Propionibacteriales</taxon>
        <taxon>Nocardioidaceae</taxon>
        <taxon>Aeromicrobium</taxon>
    </lineage>
</organism>
<accession>A0ABP4W182</accession>
<name>A0ABP4W182_9ACTN</name>
<keyword evidence="1 2" id="KW-0418">Kinase</keyword>